<evidence type="ECO:0000259" key="3">
    <source>
        <dbReference type="PROSITE" id="PS51061"/>
    </source>
</evidence>
<dbReference type="SUPFAM" id="SSF82708">
    <property type="entry name" value="R3H domain"/>
    <property type="match status" value="1"/>
</dbReference>
<dbReference type="OrthoDB" id="278430at2759"/>
<feature type="compositionally biased region" description="Basic and acidic residues" evidence="2">
    <location>
        <begin position="315"/>
        <end position="336"/>
    </location>
</feature>
<feature type="compositionally biased region" description="Basic and acidic residues" evidence="2">
    <location>
        <begin position="56"/>
        <end position="67"/>
    </location>
</feature>
<proteinExistence type="predicted"/>
<evidence type="ECO:0000256" key="1">
    <source>
        <dbReference type="ARBA" id="ARBA00022553"/>
    </source>
</evidence>
<feature type="compositionally biased region" description="Polar residues" evidence="2">
    <location>
        <begin position="477"/>
        <end position="498"/>
    </location>
</feature>
<dbReference type="PROSITE" id="PS51061">
    <property type="entry name" value="R3H"/>
    <property type="match status" value="1"/>
</dbReference>
<feature type="compositionally biased region" description="Polar residues" evidence="2">
    <location>
        <begin position="24"/>
        <end position="50"/>
    </location>
</feature>
<comment type="caution">
    <text evidence="5">The sequence shown here is derived from an EMBL/GenBank/DDBJ whole genome shotgun (WGS) entry which is preliminary data.</text>
</comment>
<dbReference type="AlphaFoldDB" id="A0A5J5EYP0"/>
<dbReference type="Pfam" id="PF12752">
    <property type="entry name" value="SUZ"/>
    <property type="match status" value="1"/>
</dbReference>
<evidence type="ECO:0000259" key="4">
    <source>
        <dbReference type="PROSITE" id="PS51673"/>
    </source>
</evidence>
<organism evidence="5 6">
    <name type="scientific">Sphaerosporella brunnea</name>
    <dbReference type="NCBI Taxonomy" id="1250544"/>
    <lineage>
        <taxon>Eukaryota</taxon>
        <taxon>Fungi</taxon>
        <taxon>Dikarya</taxon>
        <taxon>Ascomycota</taxon>
        <taxon>Pezizomycotina</taxon>
        <taxon>Pezizomycetes</taxon>
        <taxon>Pezizales</taxon>
        <taxon>Pyronemataceae</taxon>
        <taxon>Sphaerosporella</taxon>
    </lineage>
</organism>
<evidence type="ECO:0008006" key="7">
    <source>
        <dbReference type="Google" id="ProtNLM"/>
    </source>
</evidence>
<feature type="domain" description="R3H" evidence="3">
    <location>
        <begin position="180"/>
        <end position="243"/>
    </location>
</feature>
<dbReference type="SMART" id="SM00393">
    <property type="entry name" value="R3H"/>
    <property type="match status" value="1"/>
</dbReference>
<keyword evidence="6" id="KW-1185">Reference proteome</keyword>
<dbReference type="PANTHER" id="PTHR15672:SF8">
    <property type="entry name" value="PROTEIN ENCORE"/>
    <property type="match status" value="1"/>
</dbReference>
<feature type="compositionally biased region" description="Low complexity" evidence="2">
    <location>
        <begin position="502"/>
        <end position="522"/>
    </location>
</feature>
<feature type="region of interest" description="Disordered" evidence="2">
    <location>
        <begin position="421"/>
        <end position="567"/>
    </location>
</feature>
<gene>
    <name evidence="5" type="ORF">FN846DRAFT_689102</name>
</gene>
<evidence type="ECO:0000256" key="2">
    <source>
        <dbReference type="SAM" id="MobiDB-lite"/>
    </source>
</evidence>
<dbReference type="PANTHER" id="PTHR15672">
    <property type="entry name" value="CAMP-REGULATED PHOSPHOPROTEIN 21 RELATED R3H DOMAIN CONTAINING PROTEIN"/>
    <property type="match status" value="1"/>
</dbReference>
<sequence>MSATEVPDKSPPIAEDASKDVSKAQPTADANGTNSEDSDVLNSLENLSIGNNKPESNNKEKEVETGKSDTVTVDETAKLDDAITVSAFLVHDDASLCANNPRQVAQTKEPNGASPIPRILNREVDSTSASSETSDQSSPVIVVSPQAQEPFSHQLQNMLCDPMDQPDPRLIDALENPRDRIFVIKLEKDIVAFIEDKNCEIFDMPPINSYHRLLAHKMAEYYRLTHVADSSGASVRMFRGQAARIPITSLAAWPVATQQIQKAVSSGAIPAVKIMRRNGTDTPPRGSSTSGAKANSETSSENGTSEAAAGSNAKSTREEREAAYQEARARIFKDFVESPPETPPPAKQEKSRRQDKNDDFSGRSQFYPVMPQAFYPPHAYHDPSLMQQQQPVMQMSMQPLQALPQQQMPQNQHFNPTANFTPSPQQFTPSAPPFANMPQNRAYPNFTPGRERGYQSAHQQQQQPPAQPPIYPMQQQNGYYPNPSQSPSSMHGSRSYNPNLPPQQQQQQPQATMMQSSYSSNGSVGGYPQQHQSSHLMQPPQPHYNPATTPPPQAMMGRQQQQQQPYSSMPHLNQMSFAVAAAQQQQRLNQPPLGWGNVGAAMQPRSTSAPGGHHPMVEGFGTPGVGAWGWNAVGRGNGAAGGMNMRM</sequence>
<dbReference type="Gene3D" id="3.30.1370.50">
    <property type="entry name" value="R3H-like domain"/>
    <property type="match status" value="1"/>
</dbReference>
<protein>
    <recommendedName>
        <fullName evidence="7">R3H domain-containing protein</fullName>
    </recommendedName>
</protein>
<dbReference type="EMBL" id="VXIS01000075">
    <property type="protein sequence ID" value="KAA8907843.1"/>
    <property type="molecule type" value="Genomic_DNA"/>
</dbReference>
<feature type="compositionally biased region" description="Pro residues" evidence="2">
    <location>
        <begin position="539"/>
        <end position="553"/>
    </location>
</feature>
<evidence type="ECO:0000313" key="5">
    <source>
        <dbReference type="EMBL" id="KAA8907843.1"/>
    </source>
</evidence>
<dbReference type="InterPro" id="IPR024771">
    <property type="entry name" value="SUZ"/>
</dbReference>
<dbReference type="CDD" id="cd02642">
    <property type="entry name" value="R3H_encore_like"/>
    <property type="match status" value="1"/>
</dbReference>
<dbReference type="Pfam" id="PF01424">
    <property type="entry name" value="R3H"/>
    <property type="match status" value="1"/>
</dbReference>
<dbReference type="InterPro" id="IPR001374">
    <property type="entry name" value="R3H_dom"/>
</dbReference>
<feature type="compositionally biased region" description="Basic and acidic residues" evidence="2">
    <location>
        <begin position="347"/>
        <end position="361"/>
    </location>
</feature>
<accession>A0A5J5EYP0</accession>
<feature type="domain" description="SUZ" evidence="4">
    <location>
        <begin position="244"/>
        <end position="336"/>
    </location>
</feature>
<dbReference type="InterPro" id="IPR036867">
    <property type="entry name" value="R3H_dom_sf"/>
</dbReference>
<feature type="compositionally biased region" description="Polar residues" evidence="2">
    <location>
        <begin position="100"/>
        <end position="109"/>
    </location>
</feature>
<evidence type="ECO:0000313" key="6">
    <source>
        <dbReference type="Proteomes" id="UP000326924"/>
    </source>
</evidence>
<name>A0A5J5EYP0_9PEZI</name>
<dbReference type="InterPro" id="IPR051937">
    <property type="entry name" value="R3H_domain_containing"/>
</dbReference>
<dbReference type="GO" id="GO:0003676">
    <property type="term" value="F:nucleic acid binding"/>
    <property type="evidence" value="ECO:0007669"/>
    <property type="project" value="UniProtKB-UniRule"/>
</dbReference>
<dbReference type="GO" id="GO:0006012">
    <property type="term" value="P:galactose metabolic process"/>
    <property type="evidence" value="ECO:0007669"/>
    <property type="project" value="TreeGrafter"/>
</dbReference>
<reference evidence="5 6" key="1">
    <citation type="submission" date="2019-09" db="EMBL/GenBank/DDBJ databases">
        <title>Draft genome of the ectomycorrhizal ascomycete Sphaerosporella brunnea.</title>
        <authorList>
            <consortium name="DOE Joint Genome Institute"/>
            <person name="Benucci G.M."/>
            <person name="Marozzi G."/>
            <person name="Antonielli L."/>
            <person name="Sanchez S."/>
            <person name="Marco P."/>
            <person name="Wang X."/>
            <person name="Falini L.B."/>
            <person name="Barry K."/>
            <person name="Haridas S."/>
            <person name="Lipzen A."/>
            <person name="Labutti K."/>
            <person name="Grigoriev I.V."/>
            <person name="Murat C."/>
            <person name="Martin F."/>
            <person name="Albertini E."/>
            <person name="Donnini D."/>
            <person name="Bonito G."/>
        </authorList>
    </citation>
    <scope>NUCLEOTIDE SEQUENCE [LARGE SCALE GENOMIC DNA]</scope>
    <source>
        <strain evidence="5 6">Sb_GMNB300</strain>
    </source>
</reference>
<dbReference type="InParanoid" id="A0A5J5EYP0"/>
<feature type="compositionally biased region" description="Low complexity" evidence="2">
    <location>
        <begin position="294"/>
        <end position="311"/>
    </location>
</feature>
<dbReference type="Proteomes" id="UP000326924">
    <property type="component" value="Unassembled WGS sequence"/>
</dbReference>
<keyword evidence="1" id="KW-0597">Phosphoprotein</keyword>
<feature type="region of interest" description="Disordered" evidence="2">
    <location>
        <begin position="100"/>
        <end position="119"/>
    </location>
</feature>
<dbReference type="PROSITE" id="PS51673">
    <property type="entry name" value="SUZ"/>
    <property type="match status" value="1"/>
</dbReference>
<feature type="region of interest" description="Disordered" evidence="2">
    <location>
        <begin position="274"/>
        <end position="365"/>
    </location>
</feature>
<feature type="region of interest" description="Disordered" evidence="2">
    <location>
        <begin position="1"/>
        <end position="69"/>
    </location>
</feature>